<feature type="compositionally biased region" description="Basic and acidic residues" evidence="1">
    <location>
        <begin position="161"/>
        <end position="177"/>
    </location>
</feature>
<protein>
    <submittedName>
        <fullName evidence="2">Uncharacterized protein</fullName>
    </submittedName>
</protein>
<sequence length="236" mass="25084">MAGKSNGETRRSASVDSRAVAPGPEFSTDADVLVPSDGLVFNNSRQVRTGLRCEGSGGAPSVSGPSTSVVQAVANVHDQPIPDIRPNTLYTLVDSDEAGTQPIAYVSRTGGQYTICANYGGAAEVFNTSKDKYIRLALKLRKIPSDKRTIPAYDRAFGVVRGDESDSRSDSSVHEDASDGLGEDCDGTDGLSHLGLEVSTGEASTADSRQGRRPTRRGPKSKGRHREVLPQVRDQH</sequence>
<accession>A0A8K1U4F2</accession>
<reference evidence="2" key="1">
    <citation type="submission" date="2020-11" db="EMBL/GenBank/DDBJ databases">
        <title>RNA virus dark matter in the feces of wild birds.</title>
        <authorList>
            <person name="Lu X."/>
            <person name="Yang X.S."/>
            <person name="Zhang W."/>
        </authorList>
    </citation>
    <scope>NUCLEOTIDE SEQUENCE</scope>
    <source>
        <strain evidence="2">Red-breastedFlycatcher133con79</strain>
    </source>
</reference>
<evidence type="ECO:0000313" key="2">
    <source>
        <dbReference type="EMBL" id="UGO57446.1"/>
    </source>
</evidence>
<proteinExistence type="predicted"/>
<name>A0A8K1U4F2_9VIRU</name>
<organism evidence="2">
    <name type="scientific">Riboviria sp</name>
    <dbReference type="NCBI Taxonomy" id="2585031"/>
    <lineage>
        <taxon>Viruses</taxon>
        <taxon>Riboviria</taxon>
    </lineage>
</organism>
<feature type="compositionally biased region" description="Basic residues" evidence="1">
    <location>
        <begin position="211"/>
        <end position="225"/>
    </location>
</feature>
<feature type="region of interest" description="Disordered" evidence="1">
    <location>
        <begin position="1"/>
        <end position="30"/>
    </location>
</feature>
<feature type="region of interest" description="Disordered" evidence="1">
    <location>
        <begin position="161"/>
        <end position="236"/>
    </location>
</feature>
<dbReference type="EMBL" id="MW239423">
    <property type="protein sequence ID" value="UGO57446.1"/>
    <property type="molecule type" value="Genomic_RNA"/>
</dbReference>
<evidence type="ECO:0000256" key="1">
    <source>
        <dbReference type="SAM" id="MobiDB-lite"/>
    </source>
</evidence>